<dbReference type="FunCoup" id="B3RPR9">
    <property type="interactions" value="935"/>
</dbReference>
<evidence type="ECO:0000256" key="10">
    <source>
        <dbReference type="ARBA" id="ARBA00023204"/>
    </source>
</evidence>
<evidence type="ECO:0000256" key="5">
    <source>
        <dbReference type="ARBA" id="ARBA00022763"/>
    </source>
</evidence>
<comment type="caution">
    <text evidence="13">Lacks conserved residue(s) required for the propagation of feature annotation.</text>
</comment>
<evidence type="ECO:0000313" key="16">
    <source>
        <dbReference type="EMBL" id="EDV27688.1"/>
    </source>
</evidence>
<gene>
    <name evidence="13" type="primary">NTH1</name>
    <name evidence="16" type="ORF">TRIADDRAFT_21050</name>
</gene>
<evidence type="ECO:0000256" key="6">
    <source>
        <dbReference type="ARBA" id="ARBA00022801"/>
    </source>
</evidence>
<dbReference type="EC" id="3.2.2.-" evidence="13"/>
<keyword evidence="11 13" id="KW-0456">Lyase</keyword>
<dbReference type="EC" id="4.2.99.18" evidence="13"/>
<dbReference type="AlphaFoldDB" id="B3RPR9"/>
<dbReference type="InterPro" id="IPR003651">
    <property type="entry name" value="Endonuclease3_FeS-loop_motif"/>
</dbReference>
<evidence type="ECO:0000256" key="8">
    <source>
        <dbReference type="ARBA" id="ARBA00023004"/>
    </source>
</evidence>
<dbReference type="Pfam" id="PF00633">
    <property type="entry name" value="HHH"/>
    <property type="match status" value="1"/>
</dbReference>
<keyword evidence="10 13" id="KW-0234">DNA repair</keyword>
<keyword evidence="6 13" id="KW-0378">Hydrolase</keyword>
<dbReference type="CDD" id="cd00056">
    <property type="entry name" value="ENDO3c"/>
    <property type="match status" value="1"/>
</dbReference>
<reference evidence="16 17" key="1">
    <citation type="journal article" date="2008" name="Nature">
        <title>The Trichoplax genome and the nature of placozoans.</title>
        <authorList>
            <person name="Srivastava M."/>
            <person name="Begovic E."/>
            <person name="Chapman J."/>
            <person name="Putnam N.H."/>
            <person name="Hellsten U."/>
            <person name="Kawashima T."/>
            <person name="Kuo A."/>
            <person name="Mitros T."/>
            <person name="Salamov A."/>
            <person name="Carpenter M.L."/>
            <person name="Signorovitch A.Y."/>
            <person name="Moreno M.A."/>
            <person name="Kamm K."/>
            <person name="Grimwood J."/>
            <person name="Schmutz J."/>
            <person name="Shapiro H."/>
            <person name="Grigoriev I.V."/>
            <person name="Buss L.W."/>
            <person name="Schierwater B."/>
            <person name="Dellaporta S.L."/>
            <person name="Rokhsar D.S."/>
        </authorList>
    </citation>
    <scope>NUCLEOTIDE SEQUENCE [LARGE SCALE GENOMIC DNA]</scope>
    <source>
        <strain evidence="16 17">Grell-BS-1999</strain>
    </source>
</reference>
<feature type="compositionally biased region" description="Basic and acidic residues" evidence="14">
    <location>
        <begin position="49"/>
        <end position="65"/>
    </location>
</feature>
<dbReference type="InterPro" id="IPR023170">
    <property type="entry name" value="HhH_base_excis_C"/>
</dbReference>
<name>B3RPR9_TRIAD</name>
<evidence type="ECO:0000256" key="2">
    <source>
        <dbReference type="ARBA" id="ARBA00008343"/>
    </source>
</evidence>
<feature type="domain" description="HhH-GPD" evidence="15">
    <location>
        <begin position="117"/>
        <end position="267"/>
    </location>
</feature>
<organism evidence="16 17">
    <name type="scientific">Trichoplax adhaerens</name>
    <name type="common">Trichoplax reptans</name>
    <dbReference type="NCBI Taxonomy" id="10228"/>
    <lineage>
        <taxon>Eukaryota</taxon>
        <taxon>Metazoa</taxon>
        <taxon>Placozoa</taxon>
        <taxon>Uniplacotomia</taxon>
        <taxon>Trichoplacea</taxon>
        <taxon>Trichoplacidae</taxon>
        <taxon>Trichoplax</taxon>
    </lineage>
</organism>
<dbReference type="HOGENOM" id="CLU_012862_4_0_1"/>
<dbReference type="PANTHER" id="PTHR43286">
    <property type="entry name" value="ENDONUCLEASE III-LIKE PROTEIN 1"/>
    <property type="match status" value="1"/>
</dbReference>
<dbReference type="InterPro" id="IPR030841">
    <property type="entry name" value="NTH1"/>
</dbReference>
<evidence type="ECO:0000256" key="1">
    <source>
        <dbReference type="ARBA" id="ARBA00001966"/>
    </source>
</evidence>
<keyword evidence="9" id="KW-0411">Iron-sulfur</keyword>
<comment type="function">
    <text evidence="13">Bifunctional DNA N-glycosylase with associated apurinic/apyrimidinic (AP) lyase function that catalyzes the first step in base excision repair (BER), the primary repair pathway for the repair of oxidative DNA damage. The DNA N-glycosylase activity releases the damaged DNA base from DNA by cleaving the N-glycosidic bond, leaving an AP site. The AP lyase activity cleaves the phosphodiester bond 3' to the AP site by a beta-elimination. Primarily recognizes and repairs oxidative base damage of pyrimidines.</text>
</comment>
<keyword evidence="5 13" id="KW-0227">DNA damage</keyword>
<dbReference type="FunFam" id="1.10.340.30:FF:000059">
    <property type="entry name" value="Endonuclease III homolog"/>
    <property type="match status" value="1"/>
</dbReference>
<comment type="similarity">
    <text evidence="2 13">Belongs to the Nth/MutY family.</text>
</comment>
<dbReference type="GeneID" id="6751282"/>
<feature type="region of interest" description="Disordered" evidence="14">
    <location>
        <begin position="1"/>
        <end position="65"/>
    </location>
</feature>
<dbReference type="OrthoDB" id="2099276at2759"/>
<dbReference type="SMART" id="SM00478">
    <property type="entry name" value="ENDO3c"/>
    <property type="match status" value="1"/>
</dbReference>
<comment type="cofactor">
    <cofactor evidence="1">
        <name>[4Fe-4S] cluster</name>
        <dbReference type="ChEBI" id="CHEBI:49883"/>
    </cofactor>
</comment>
<evidence type="ECO:0000256" key="9">
    <source>
        <dbReference type="ARBA" id="ARBA00023014"/>
    </source>
</evidence>
<dbReference type="SMART" id="SM00525">
    <property type="entry name" value="FES"/>
    <property type="match status" value="1"/>
</dbReference>
<dbReference type="Gene3D" id="1.10.1670.10">
    <property type="entry name" value="Helix-hairpin-Helix base-excision DNA repair enzymes (C-terminal)"/>
    <property type="match status" value="1"/>
</dbReference>
<dbReference type="GO" id="GO:0006289">
    <property type="term" value="P:nucleotide-excision repair"/>
    <property type="evidence" value="ECO:0000318"/>
    <property type="project" value="GO_Central"/>
</dbReference>
<dbReference type="InParanoid" id="B3RPR9"/>
<dbReference type="GO" id="GO:0006285">
    <property type="term" value="P:base-excision repair, AP site formation"/>
    <property type="evidence" value="ECO:0000318"/>
    <property type="project" value="GO_Central"/>
</dbReference>
<dbReference type="GO" id="GO:0003906">
    <property type="term" value="F:DNA-(apurinic or apyrimidinic site) endonuclease activity"/>
    <property type="evidence" value="ECO:0000318"/>
    <property type="project" value="GO_Central"/>
</dbReference>
<dbReference type="Gene3D" id="1.10.340.30">
    <property type="entry name" value="Hypothetical protein, domain 2"/>
    <property type="match status" value="1"/>
</dbReference>
<dbReference type="PhylomeDB" id="B3RPR9"/>
<dbReference type="GO" id="GO:0003677">
    <property type="term" value="F:DNA binding"/>
    <property type="evidence" value="ECO:0007669"/>
    <property type="project" value="UniProtKB-UniRule"/>
</dbReference>
<comment type="catalytic activity">
    <reaction evidence="13">
        <text>2'-deoxyribonucleotide-(2'-deoxyribose 5'-phosphate)-2'-deoxyribonucleotide-DNA = a 3'-end 2'-deoxyribonucleotide-(2,3-dehydro-2,3-deoxyribose 5'-phosphate)-DNA + a 5'-end 5'-phospho-2'-deoxyribonucleoside-DNA + H(+)</text>
        <dbReference type="Rhea" id="RHEA:66592"/>
        <dbReference type="Rhea" id="RHEA-COMP:13180"/>
        <dbReference type="Rhea" id="RHEA-COMP:16897"/>
        <dbReference type="Rhea" id="RHEA-COMP:17067"/>
        <dbReference type="ChEBI" id="CHEBI:15378"/>
        <dbReference type="ChEBI" id="CHEBI:136412"/>
        <dbReference type="ChEBI" id="CHEBI:157695"/>
        <dbReference type="ChEBI" id="CHEBI:167181"/>
        <dbReference type="EC" id="4.2.99.18"/>
    </reaction>
</comment>
<evidence type="ECO:0000256" key="13">
    <source>
        <dbReference type="HAMAP-Rule" id="MF_03183"/>
    </source>
</evidence>
<accession>B3RPR9</accession>
<keyword evidence="13" id="KW-0496">Mitochondrion</keyword>
<sequence length="292" mass="33500">MAESASLHARPELHNARAGRRKHLDIQYENDPIKKVKGPSPIARKKRVEKVQKQHVDKGEKPSWEPKNWHLQLQNIREMRKAKDAPVDTMGCSELSDRSESVEVRVQRYQILISLMLSSQTKDQITAAAMHRLKNHGLTMDNVMATSDKQLGELIFPVGFWQRKVQYIKRTTAMLIEKYNKDIPPTLDELKALPGIGPKMAHLIMLSAWNSVVGIGVDTHVHRISNRLKWVKKPTTDPEKTRIALEEWLPRNEWREINCLMVGFGQTICLPINPLCDNCLNKPICPYGKRGR</sequence>
<proteinExistence type="inferred from homology"/>
<dbReference type="HAMAP" id="MF_03183">
    <property type="entry name" value="Endonuclease_III_Nth"/>
    <property type="match status" value="1"/>
</dbReference>
<evidence type="ECO:0000256" key="4">
    <source>
        <dbReference type="ARBA" id="ARBA00022723"/>
    </source>
</evidence>
<protein>
    <recommendedName>
        <fullName evidence="13">Endonuclease III homolog</fullName>
        <ecNumber evidence="13">3.2.2.-</ecNumber>
        <ecNumber evidence="13">4.2.99.18</ecNumber>
    </recommendedName>
    <alternativeName>
        <fullName evidence="13">Bifunctional DNA N-glycosylase/DNA-(apurinic or apyrimidinic site) lyase</fullName>
        <shortName evidence="13">DNA glycosylase/AP lyase</shortName>
    </alternativeName>
</protein>
<dbReference type="PANTHER" id="PTHR43286:SF1">
    <property type="entry name" value="ENDONUCLEASE III-LIKE PROTEIN 1"/>
    <property type="match status" value="1"/>
</dbReference>
<dbReference type="Pfam" id="PF00730">
    <property type="entry name" value="HhH-GPD"/>
    <property type="match status" value="1"/>
</dbReference>
<keyword evidence="17" id="KW-1185">Reference proteome</keyword>
<dbReference type="GO" id="GO:0000703">
    <property type="term" value="F:oxidized pyrimidine nucleobase lesion DNA N-glycosylase activity"/>
    <property type="evidence" value="ECO:0000318"/>
    <property type="project" value="GO_Central"/>
</dbReference>
<evidence type="ECO:0000256" key="14">
    <source>
        <dbReference type="SAM" id="MobiDB-lite"/>
    </source>
</evidence>
<keyword evidence="13" id="KW-0539">Nucleus</keyword>
<dbReference type="FunFam" id="1.10.1670.10:FF:000003">
    <property type="entry name" value="Endonuclease III homolog"/>
    <property type="match status" value="1"/>
</dbReference>
<dbReference type="GO" id="GO:0005634">
    <property type="term" value="C:nucleus"/>
    <property type="evidence" value="ECO:0000318"/>
    <property type="project" value="GO_Central"/>
</dbReference>
<evidence type="ECO:0000313" key="17">
    <source>
        <dbReference type="Proteomes" id="UP000009022"/>
    </source>
</evidence>
<keyword evidence="4" id="KW-0479">Metal-binding</keyword>
<dbReference type="KEGG" id="tad:TRIADDRAFT_21050"/>
<dbReference type="GO" id="GO:0046872">
    <property type="term" value="F:metal ion binding"/>
    <property type="evidence" value="ECO:0007669"/>
    <property type="project" value="UniProtKB-KW"/>
</dbReference>
<dbReference type="InterPro" id="IPR011257">
    <property type="entry name" value="DNA_glycosylase"/>
</dbReference>
<dbReference type="CTD" id="6751282"/>
<dbReference type="InterPro" id="IPR000445">
    <property type="entry name" value="HhH_motif"/>
</dbReference>
<dbReference type="EMBL" id="DS985242">
    <property type="protein sequence ID" value="EDV27688.1"/>
    <property type="molecule type" value="Genomic_DNA"/>
</dbReference>
<evidence type="ECO:0000256" key="3">
    <source>
        <dbReference type="ARBA" id="ARBA00022485"/>
    </source>
</evidence>
<dbReference type="PROSITE" id="PS00764">
    <property type="entry name" value="ENDONUCLEASE_III_1"/>
    <property type="match status" value="1"/>
</dbReference>
<dbReference type="Proteomes" id="UP000009022">
    <property type="component" value="Unassembled WGS sequence"/>
</dbReference>
<comment type="subcellular location">
    <subcellularLocation>
        <location evidence="13">Nucleus</location>
    </subcellularLocation>
    <subcellularLocation>
        <location evidence="13">Mitochondrion</location>
    </subcellularLocation>
</comment>
<dbReference type="GO" id="GO:0005739">
    <property type="term" value="C:mitochondrion"/>
    <property type="evidence" value="ECO:0007669"/>
    <property type="project" value="UniProtKB-SubCell"/>
</dbReference>
<dbReference type="OMA" id="WQQFTHL"/>
<evidence type="ECO:0000256" key="12">
    <source>
        <dbReference type="ARBA" id="ARBA00023295"/>
    </source>
</evidence>
<evidence type="ECO:0000256" key="11">
    <source>
        <dbReference type="ARBA" id="ARBA00023239"/>
    </source>
</evidence>
<evidence type="ECO:0000256" key="7">
    <source>
        <dbReference type="ARBA" id="ARBA00022946"/>
    </source>
</evidence>
<keyword evidence="12 13" id="KW-0326">Glycosidase</keyword>
<dbReference type="InterPro" id="IPR004035">
    <property type="entry name" value="Endouclease-III_FeS-bd_BS"/>
</dbReference>
<dbReference type="SUPFAM" id="SSF48150">
    <property type="entry name" value="DNA-glycosylase"/>
    <property type="match status" value="1"/>
</dbReference>
<dbReference type="GO" id="GO:0140078">
    <property type="term" value="F:class I DNA-(apurinic or apyrimidinic site) endonuclease activity"/>
    <property type="evidence" value="ECO:0007669"/>
    <property type="project" value="UniProtKB-EC"/>
</dbReference>
<keyword evidence="3" id="KW-0004">4Fe-4S</keyword>
<dbReference type="GO" id="GO:0051539">
    <property type="term" value="F:4 iron, 4 sulfur cluster binding"/>
    <property type="evidence" value="ECO:0007669"/>
    <property type="project" value="UniProtKB-KW"/>
</dbReference>
<evidence type="ECO:0000259" key="15">
    <source>
        <dbReference type="SMART" id="SM00478"/>
    </source>
</evidence>
<dbReference type="RefSeq" id="XP_002109522.1">
    <property type="nucleotide sequence ID" value="XM_002109486.1"/>
</dbReference>
<keyword evidence="8" id="KW-0408">Iron</keyword>
<dbReference type="InterPro" id="IPR003265">
    <property type="entry name" value="HhH-GPD_domain"/>
</dbReference>
<keyword evidence="7" id="KW-0809">Transit peptide</keyword>
<dbReference type="STRING" id="10228.B3RPR9"/>
<dbReference type="eggNOG" id="KOG1921">
    <property type="taxonomic scope" value="Eukaryota"/>
</dbReference>